<protein>
    <submittedName>
        <fullName evidence="1">Uncharacterized protein</fullName>
    </submittedName>
</protein>
<dbReference type="Proteomes" id="UP000327468">
    <property type="component" value="Chromosome 26"/>
</dbReference>
<sequence>MPPLSSTPPRSFLSILHSGGDFISRLRWSFFSVEKLRRSSCVYGNETTRVSASSLVFSVVPGNNVIHRDLFRPIAGWRLVHASINGASRDARSLDTRVANGSARADGAVCAVNKRFGRREILGHHFEAAVKENKGKASGNLTPWPCATTSS</sequence>
<comment type="caution">
    <text evidence="1">The sequence shown here is derived from an EMBL/GenBank/DDBJ whole genome shotgun (WGS) entry which is preliminary data.</text>
</comment>
<accession>A0A5N5JWG6</accession>
<gene>
    <name evidence="1" type="ORF">PHYPO_G00154390</name>
</gene>
<keyword evidence="2" id="KW-1185">Reference proteome</keyword>
<proteinExistence type="predicted"/>
<evidence type="ECO:0000313" key="1">
    <source>
        <dbReference type="EMBL" id="KAB5523591.1"/>
    </source>
</evidence>
<name>A0A5N5JWG6_PANHP</name>
<organism evidence="1 2">
    <name type="scientific">Pangasianodon hypophthalmus</name>
    <name type="common">Striped catfish</name>
    <name type="synonym">Helicophagus hypophthalmus</name>
    <dbReference type="NCBI Taxonomy" id="310915"/>
    <lineage>
        <taxon>Eukaryota</taxon>
        <taxon>Metazoa</taxon>
        <taxon>Chordata</taxon>
        <taxon>Craniata</taxon>
        <taxon>Vertebrata</taxon>
        <taxon>Euteleostomi</taxon>
        <taxon>Actinopterygii</taxon>
        <taxon>Neopterygii</taxon>
        <taxon>Teleostei</taxon>
        <taxon>Ostariophysi</taxon>
        <taxon>Siluriformes</taxon>
        <taxon>Pangasiidae</taxon>
        <taxon>Pangasianodon</taxon>
    </lineage>
</organism>
<evidence type="ECO:0000313" key="2">
    <source>
        <dbReference type="Proteomes" id="UP000327468"/>
    </source>
</evidence>
<dbReference type="EMBL" id="VFJC01000027">
    <property type="protein sequence ID" value="KAB5523591.1"/>
    <property type="molecule type" value="Genomic_DNA"/>
</dbReference>
<reference evidence="1 2" key="1">
    <citation type="submission" date="2019-06" db="EMBL/GenBank/DDBJ databases">
        <title>A chromosome-scale genome assembly of the striped catfish, Pangasianodon hypophthalmus.</title>
        <authorList>
            <person name="Wen M."/>
            <person name="Zahm M."/>
            <person name="Roques C."/>
            <person name="Cabau C."/>
            <person name="Klopp C."/>
            <person name="Donnadieu C."/>
            <person name="Jouanno E."/>
            <person name="Avarre J.-C."/>
            <person name="Campet M."/>
            <person name="Ha T.T.T."/>
            <person name="Dugue R."/>
            <person name="Lampietro C."/>
            <person name="Louis A."/>
            <person name="Herpin A."/>
            <person name="Echchiki A."/>
            <person name="Berthelot C."/>
            <person name="Parey E."/>
            <person name="Roest-Crollius H."/>
            <person name="Braasch I."/>
            <person name="Postlethwait J."/>
            <person name="Bobe J."/>
            <person name="Montfort J."/>
            <person name="Bouchez O."/>
            <person name="Begum T."/>
            <person name="Schartl M."/>
            <person name="Guiguen Y."/>
        </authorList>
    </citation>
    <scope>NUCLEOTIDE SEQUENCE [LARGE SCALE GENOMIC DNA]</scope>
    <source>
        <strain evidence="1 2">Indonesia</strain>
        <tissue evidence="1">Blood</tissue>
    </source>
</reference>
<dbReference type="AlphaFoldDB" id="A0A5N5JWG6"/>